<accession>A0A9D0ZD50</accession>
<dbReference type="InterPro" id="IPR051411">
    <property type="entry name" value="Polyketide_trans_af380"/>
</dbReference>
<evidence type="ECO:0000259" key="1">
    <source>
        <dbReference type="Pfam" id="PF01738"/>
    </source>
</evidence>
<keyword evidence="2" id="KW-0378">Hydrolase</keyword>
<reference evidence="2" key="2">
    <citation type="journal article" date="2021" name="PeerJ">
        <title>Extensive microbial diversity within the chicken gut microbiome revealed by metagenomics and culture.</title>
        <authorList>
            <person name="Gilroy R."/>
            <person name="Ravi A."/>
            <person name="Getino M."/>
            <person name="Pursley I."/>
            <person name="Horton D.L."/>
            <person name="Alikhan N.F."/>
            <person name="Baker D."/>
            <person name="Gharbi K."/>
            <person name="Hall N."/>
            <person name="Watson M."/>
            <person name="Adriaenssens E.M."/>
            <person name="Foster-Nyarko E."/>
            <person name="Jarju S."/>
            <person name="Secka A."/>
            <person name="Antonio M."/>
            <person name="Oren A."/>
            <person name="Chaudhuri R.R."/>
            <person name="La Ragione R."/>
            <person name="Hildebrand F."/>
            <person name="Pallen M.J."/>
        </authorList>
    </citation>
    <scope>NUCLEOTIDE SEQUENCE</scope>
    <source>
        <strain evidence="2">ChiBcolR7-354</strain>
    </source>
</reference>
<feature type="domain" description="Dienelactone hydrolase" evidence="1">
    <location>
        <begin position="70"/>
        <end position="175"/>
    </location>
</feature>
<dbReference type="Gene3D" id="1.10.10.800">
    <property type="match status" value="1"/>
</dbReference>
<dbReference type="InterPro" id="IPR002925">
    <property type="entry name" value="Dienelactn_hydro"/>
</dbReference>
<comment type="caution">
    <text evidence="2">The sequence shown here is derived from an EMBL/GenBank/DDBJ whole genome shotgun (WGS) entry which is preliminary data.</text>
</comment>
<dbReference type="InterPro" id="IPR029058">
    <property type="entry name" value="AB_hydrolase_fold"/>
</dbReference>
<organism evidence="2 3">
    <name type="scientific">Candidatus Scatomorpha intestinavium</name>
    <dbReference type="NCBI Taxonomy" id="2840922"/>
    <lineage>
        <taxon>Bacteria</taxon>
        <taxon>Bacillati</taxon>
        <taxon>Bacillota</taxon>
        <taxon>Clostridia</taxon>
        <taxon>Eubacteriales</taxon>
        <taxon>Candidatus Scatomorpha</taxon>
    </lineage>
</organism>
<name>A0A9D0ZD50_9FIRM</name>
<dbReference type="PANTHER" id="PTHR47751:SF1">
    <property type="entry name" value="SUPERFAMILY HYDROLASE, PUTATIVE (AFU_ORTHOLOGUE AFUA_2G16580)-RELATED"/>
    <property type="match status" value="1"/>
</dbReference>
<dbReference type="Gene3D" id="3.40.50.1820">
    <property type="entry name" value="alpha/beta hydrolase"/>
    <property type="match status" value="1"/>
</dbReference>
<dbReference type="SUPFAM" id="SSF53474">
    <property type="entry name" value="alpha/beta-Hydrolases"/>
    <property type="match status" value="1"/>
</dbReference>
<proteinExistence type="predicted"/>
<dbReference type="EMBL" id="DVGA01000035">
    <property type="protein sequence ID" value="HIQ78268.1"/>
    <property type="molecule type" value="Genomic_DNA"/>
</dbReference>
<dbReference type="AlphaFoldDB" id="A0A9D0ZD50"/>
<evidence type="ECO:0000313" key="3">
    <source>
        <dbReference type="Proteomes" id="UP000824262"/>
    </source>
</evidence>
<gene>
    <name evidence="2" type="ORF">IAB77_03300</name>
</gene>
<sequence length="346" mass="37754">MSELFTYRTAEEVAAESTHNDNPFGLVYSGAITENVPGKVNIIPISYMLDGLKLVANVYVPAGYDKGADKKYAGIVVAHPNGGVKEQVAGLYAQKLAEAGYVTLAFDAAYQGHSGGTPRNTDKPAHRIEDIHRACDIIRVFPGVDPERVGVLGICGGGGYTIKAAQTDKRFKAVATLSMFNTGVVRRNGFLDSATATIQQRLREACEARELELSGKEVRYTANMCEMPESEADKLPYDLYRDGYYYYGKTHAHPCSSFAYTVSSNVDLMSFDAVQGSELINVPLLMIAGKSADTLYMTEHVFAAATGTDDKELFLVPGATHIETYYVPEYVEQITGKLVDFFGKKL</sequence>
<evidence type="ECO:0000313" key="2">
    <source>
        <dbReference type="EMBL" id="HIQ78268.1"/>
    </source>
</evidence>
<dbReference type="GO" id="GO:0016787">
    <property type="term" value="F:hydrolase activity"/>
    <property type="evidence" value="ECO:0007669"/>
    <property type="project" value="UniProtKB-KW"/>
</dbReference>
<dbReference type="Pfam" id="PF01738">
    <property type="entry name" value="DLH"/>
    <property type="match status" value="1"/>
</dbReference>
<dbReference type="PANTHER" id="PTHR47751">
    <property type="entry name" value="SUPERFAMILY HYDROLASE, PUTATIVE (AFU_ORTHOLOGUE AFUA_2G16580)-RELATED"/>
    <property type="match status" value="1"/>
</dbReference>
<protein>
    <submittedName>
        <fullName evidence="2">Alpha/beta hydrolase</fullName>
    </submittedName>
</protein>
<reference evidence="2" key="1">
    <citation type="submission" date="2020-10" db="EMBL/GenBank/DDBJ databases">
        <authorList>
            <person name="Gilroy R."/>
        </authorList>
    </citation>
    <scope>NUCLEOTIDE SEQUENCE</scope>
    <source>
        <strain evidence="2">ChiBcolR7-354</strain>
    </source>
</reference>
<dbReference type="Proteomes" id="UP000824262">
    <property type="component" value="Unassembled WGS sequence"/>
</dbReference>